<proteinExistence type="predicted"/>
<comment type="caution">
    <text evidence="2">The sequence shown here is derived from an EMBL/GenBank/DDBJ whole genome shotgun (WGS) entry which is preliminary data.</text>
</comment>
<dbReference type="Proteomes" id="UP001328733">
    <property type="component" value="Unassembled WGS sequence"/>
</dbReference>
<keyword evidence="1" id="KW-1133">Transmembrane helix</keyword>
<feature type="transmembrane region" description="Helical" evidence="1">
    <location>
        <begin position="94"/>
        <end position="115"/>
    </location>
</feature>
<keyword evidence="3" id="KW-1185">Reference proteome</keyword>
<keyword evidence="1" id="KW-0472">Membrane</keyword>
<name>A0AAW9QR94_9CHRO</name>
<feature type="transmembrane region" description="Helical" evidence="1">
    <location>
        <begin position="135"/>
        <end position="155"/>
    </location>
</feature>
<sequence>MRYPDWLPRPKSWLQAIVLTICLMPLVIAAIAMGFVASPAVLFTEHIALILLWISLVFTFPLWIFAHIHQYLWGEPNPKFPTWIPSLKSWGESIFAAVISLLILLVMALYTYIYLEGTGGYTDYRWDQLTHANGDKLAICFIILSAYLYHLKYLIAKRFDPKRFRPTQKP</sequence>
<feature type="transmembrane region" description="Helical" evidence="1">
    <location>
        <begin position="47"/>
        <end position="73"/>
    </location>
</feature>
<evidence type="ECO:0000256" key="1">
    <source>
        <dbReference type="SAM" id="Phobius"/>
    </source>
</evidence>
<gene>
    <name evidence="2" type="ORF">V0288_09260</name>
</gene>
<evidence type="ECO:0000313" key="3">
    <source>
        <dbReference type="Proteomes" id="UP001328733"/>
    </source>
</evidence>
<protein>
    <submittedName>
        <fullName evidence="2">Uncharacterized protein</fullName>
    </submittedName>
</protein>
<dbReference type="RefSeq" id="WP_332864787.1">
    <property type="nucleotide sequence ID" value="NZ_JBAFSM010000014.1"/>
</dbReference>
<dbReference type="EMBL" id="JBAFSM010000014">
    <property type="protein sequence ID" value="MEG3437306.1"/>
    <property type="molecule type" value="Genomic_DNA"/>
</dbReference>
<evidence type="ECO:0000313" key="2">
    <source>
        <dbReference type="EMBL" id="MEG3437306.1"/>
    </source>
</evidence>
<accession>A0AAW9QR94</accession>
<keyword evidence="1" id="KW-0812">Transmembrane</keyword>
<organism evidence="2 3">
    <name type="scientific">Pannus brasiliensis CCIBt3594</name>
    <dbReference type="NCBI Taxonomy" id="1427578"/>
    <lineage>
        <taxon>Bacteria</taxon>
        <taxon>Bacillati</taxon>
        <taxon>Cyanobacteriota</taxon>
        <taxon>Cyanophyceae</taxon>
        <taxon>Oscillatoriophycideae</taxon>
        <taxon>Chroococcales</taxon>
        <taxon>Microcystaceae</taxon>
        <taxon>Pannus</taxon>
    </lineage>
</organism>
<feature type="transmembrane region" description="Helical" evidence="1">
    <location>
        <begin position="12"/>
        <end position="35"/>
    </location>
</feature>
<dbReference type="AlphaFoldDB" id="A0AAW9QR94"/>
<reference evidence="2 3" key="1">
    <citation type="submission" date="2024-01" db="EMBL/GenBank/DDBJ databases">
        <title>Genomic insights into the taxonomy and metabolism of the cyanobacterium Pannus brasiliensis CCIBt3594.</title>
        <authorList>
            <person name="Machado M."/>
            <person name="Botero N.B."/>
            <person name="Andreote A.P.D."/>
            <person name="Feitosa A.M.T."/>
            <person name="Popin R."/>
            <person name="Sivonen K."/>
            <person name="Fiore M.F."/>
        </authorList>
    </citation>
    <scope>NUCLEOTIDE SEQUENCE [LARGE SCALE GENOMIC DNA]</scope>
    <source>
        <strain evidence="2 3">CCIBt3594</strain>
    </source>
</reference>